<evidence type="ECO:0000256" key="1">
    <source>
        <dbReference type="ARBA" id="ARBA00001974"/>
    </source>
</evidence>
<dbReference type="KEGG" id="mpad:KEF85_02295"/>
<keyword evidence="6 10" id="KW-0560">Oxidoreductase</keyword>
<evidence type="ECO:0000256" key="5">
    <source>
        <dbReference type="ARBA" id="ARBA00022827"/>
    </source>
</evidence>
<evidence type="ECO:0000259" key="9">
    <source>
        <dbReference type="Pfam" id="PF01494"/>
    </source>
</evidence>
<keyword evidence="11" id="KW-1185">Reference proteome</keyword>
<dbReference type="PANTHER" id="PTHR43876:SF8">
    <property type="entry name" value="2-OCTAPRENYL-6-METHOXYPHENOL HYDROXYLASE"/>
    <property type="match status" value="1"/>
</dbReference>
<keyword evidence="4" id="KW-0285">Flavoprotein</keyword>
<evidence type="ECO:0000256" key="6">
    <source>
        <dbReference type="ARBA" id="ARBA00023002"/>
    </source>
</evidence>
<comment type="similarity">
    <text evidence="3">Belongs to the UbiH/COQ6 family.</text>
</comment>
<protein>
    <submittedName>
        <fullName evidence="10">2-octaprenyl-6-methoxyphenyl hydroxylase</fullName>
        <ecNumber evidence="10">1.14.13.-</ecNumber>
    </submittedName>
</protein>
<dbReference type="NCBIfam" id="TIGR01984">
    <property type="entry name" value="UbiH"/>
    <property type="match status" value="1"/>
</dbReference>
<dbReference type="Pfam" id="PF01494">
    <property type="entry name" value="FAD_binding_3"/>
    <property type="match status" value="1"/>
</dbReference>
<dbReference type="SUPFAM" id="SSF51905">
    <property type="entry name" value="FAD/NAD(P)-binding domain"/>
    <property type="match status" value="1"/>
</dbReference>
<comment type="pathway">
    <text evidence="2">Cofactor biosynthesis; ubiquinone biosynthesis.</text>
</comment>
<gene>
    <name evidence="10" type="primary">ubiH</name>
    <name evidence="10" type="synonym">visB</name>
    <name evidence="10" type="ORF">KEF85_02295</name>
</gene>
<dbReference type="InterPro" id="IPR010971">
    <property type="entry name" value="UbiH/COQ6"/>
</dbReference>
<dbReference type="InterPro" id="IPR018168">
    <property type="entry name" value="Ubi_Hdrlase_CS"/>
</dbReference>
<dbReference type="Gene3D" id="3.50.50.60">
    <property type="entry name" value="FAD/NAD(P)-binding domain"/>
    <property type="match status" value="2"/>
</dbReference>
<sequence>MVNDYDLIIVGAGLAGNCLGLALQHTGLKIAILEANSRRQMHESVQGDRALALAAGTVQLLQALNAWEAIAHKATAIKHIHVSDQGHFGKTRLSAAEQGVEALGYVIVARDIEDHMAELVAQSGLDCFYDTRVAGLSSGADAVNVSLKQQGQAVNLSARLLVGADGGQSTVRKLLEIPLQITEYGQTALVTTLETTLPHQNTAFERFTAAGPLALLPLAGRKSALVWTRSHEQAMALQSGGEADFLSELQACFGYRLGALQLCAPRRAFPLNLIRAQSMVSGRAVIIGNAVHQLHPVAGQGFNLGIRDVALLAEMLIEQHHQQGDLGDAERLQRYAKQRQRDHDKTIGFTNQLVKVFSNDRLALAALRNAGLTLLDQLPNAKQLLGKHAMGLAGRLPSIGAG</sequence>
<dbReference type="EMBL" id="CP073754">
    <property type="protein sequence ID" value="QWF71343.1"/>
    <property type="molecule type" value="Genomic_DNA"/>
</dbReference>
<dbReference type="GO" id="GO:0008681">
    <property type="term" value="F:2-octaprenyl-6-methoxyphenol hydroxylase activity"/>
    <property type="evidence" value="ECO:0007669"/>
    <property type="project" value="InterPro"/>
</dbReference>
<dbReference type="AlphaFoldDB" id="A0A975RAH5"/>
<name>A0A975RAH5_9GAMM</name>
<dbReference type="GO" id="GO:0110142">
    <property type="term" value="C:ubiquinone biosynthesis complex"/>
    <property type="evidence" value="ECO:0007669"/>
    <property type="project" value="UniProtKB-ARBA"/>
</dbReference>
<dbReference type="PROSITE" id="PS01304">
    <property type="entry name" value="UBIH"/>
    <property type="match status" value="1"/>
</dbReference>
<evidence type="ECO:0000313" key="10">
    <source>
        <dbReference type="EMBL" id="QWF71343.1"/>
    </source>
</evidence>
<dbReference type="EC" id="1.14.13.-" evidence="10"/>
<accession>A0A975RAH5</accession>
<evidence type="ECO:0000256" key="7">
    <source>
        <dbReference type="ARBA" id="ARBA00023033"/>
    </source>
</evidence>
<evidence type="ECO:0000256" key="8">
    <source>
        <dbReference type="ARBA" id="ARBA00065734"/>
    </source>
</evidence>
<dbReference type="Proteomes" id="UP000676649">
    <property type="component" value="Chromosome"/>
</dbReference>
<comment type="subunit">
    <text evidence="8">Component of the Ubi complex metabolon, which regroups five ubiquinone biosynthesis proteins (UbiE, UbiF, UbiG, UbiH and UbiI) and two accessory factors (UbiK and the lipid-binding protein UbiJ).</text>
</comment>
<dbReference type="InterPro" id="IPR036188">
    <property type="entry name" value="FAD/NAD-bd_sf"/>
</dbReference>
<dbReference type="PANTHER" id="PTHR43876">
    <property type="entry name" value="UBIQUINONE BIOSYNTHESIS MONOOXYGENASE COQ6, MITOCHONDRIAL"/>
    <property type="match status" value="1"/>
</dbReference>
<evidence type="ECO:0000256" key="3">
    <source>
        <dbReference type="ARBA" id="ARBA00005349"/>
    </source>
</evidence>
<organism evidence="10 11">
    <name type="scientific">Methylomonas paludis</name>
    <dbReference type="NCBI Taxonomy" id="1173101"/>
    <lineage>
        <taxon>Bacteria</taxon>
        <taxon>Pseudomonadati</taxon>
        <taxon>Pseudomonadota</taxon>
        <taxon>Gammaproteobacteria</taxon>
        <taxon>Methylococcales</taxon>
        <taxon>Methylococcaceae</taxon>
        <taxon>Methylomonas</taxon>
    </lineage>
</organism>
<dbReference type="InterPro" id="IPR011295">
    <property type="entry name" value="UbiH"/>
</dbReference>
<keyword evidence="7" id="KW-0503">Monooxygenase</keyword>
<dbReference type="GO" id="GO:0006744">
    <property type="term" value="P:ubiquinone biosynthetic process"/>
    <property type="evidence" value="ECO:0007669"/>
    <property type="project" value="InterPro"/>
</dbReference>
<reference evidence="10" key="1">
    <citation type="submission" date="2021-04" db="EMBL/GenBank/DDBJ databases">
        <title>Draft genome sequence data of methanotrophic Methylovulum sp. strain S1L and Methylomonas sp. strain S2AM isolated from boreal lake water columns.</title>
        <authorList>
            <person name="Rissanen A.J."/>
            <person name="Mangayil R."/>
            <person name="Svenning M.M."/>
            <person name="Khanongnuch R."/>
        </authorList>
    </citation>
    <scope>NUCLEOTIDE SEQUENCE</scope>
    <source>
        <strain evidence="10">S2AM</strain>
    </source>
</reference>
<feature type="domain" description="FAD-binding" evidence="9">
    <location>
        <begin position="5"/>
        <end position="342"/>
    </location>
</feature>
<keyword evidence="5" id="KW-0274">FAD</keyword>
<proteinExistence type="inferred from homology"/>
<evidence type="ECO:0000313" key="11">
    <source>
        <dbReference type="Proteomes" id="UP000676649"/>
    </source>
</evidence>
<dbReference type="InterPro" id="IPR002938">
    <property type="entry name" value="FAD-bd"/>
</dbReference>
<dbReference type="PRINTS" id="PR00420">
    <property type="entry name" value="RNGMNOXGNASE"/>
</dbReference>
<evidence type="ECO:0000256" key="2">
    <source>
        <dbReference type="ARBA" id="ARBA00004749"/>
    </source>
</evidence>
<dbReference type="GO" id="GO:0071949">
    <property type="term" value="F:FAD binding"/>
    <property type="evidence" value="ECO:0007669"/>
    <property type="project" value="InterPro"/>
</dbReference>
<comment type="cofactor">
    <cofactor evidence="1">
        <name>FAD</name>
        <dbReference type="ChEBI" id="CHEBI:57692"/>
    </cofactor>
</comment>
<evidence type="ECO:0000256" key="4">
    <source>
        <dbReference type="ARBA" id="ARBA00022630"/>
    </source>
</evidence>
<dbReference type="RefSeq" id="WP_215583132.1">
    <property type="nucleotide sequence ID" value="NZ_CP073754.1"/>
</dbReference>
<dbReference type="NCBIfam" id="TIGR01988">
    <property type="entry name" value="Ubi-OHases"/>
    <property type="match status" value="1"/>
</dbReference>
<dbReference type="FunFam" id="3.50.50.60:FF:000021">
    <property type="entry name" value="Ubiquinone biosynthesis monooxygenase COQ6"/>
    <property type="match status" value="1"/>
</dbReference>
<dbReference type="NCBIfam" id="NF004356">
    <property type="entry name" value="PRK05732.1"/>
    <property type="match status" value="1"/>
</dbReference>
<dbReference type="InterPro" id="IPR051205">
    <property type="entry name" value="UbiH/COQ6_monooxygenase"/>
</dbReference>